<dbReference type="GO" id="GO:0016301">
    <property type="term" value="F:kinase activity"/>
    <property type="evidence" value="ECO:0007669"/>
    <property type="project" value="UniProtKB-KW"/>
</dbReference>
<evidence type="ECO:0000259" key="3">
    <source>
        <dbReference type="Pfam" id="PF00294"/>
    </source>
</evidence>
<dbReference type="PANTHER" id="PTHR10584">
    <property type="entry name" value="SUGAR KINASE"/>
    <property type="match status" value="1"/>
</dbReference>
<keyword evidence="5" id="KW-1185">Reference proteome</keyword>
<dbReference type="Proteomes" id="UP000296284">
    <property type="component" value="Chromosome"/>
</dbReference>
<organism evidence="4 5">
    <name type="scientific">Citrobacter tructae</name>
    <dbReference type="NCBI Taxonomy" id="2562449"/>
    <lineage>
        <taxon>Bacteria</taxon>
        <taxon>Pseudomonadati</taxon>
        <taxon>Pseudomonadota</taxon>
        <taxon>Gammaproteobacteria</taxon>
        <taxon>Enterobacterales</taxon>
        <taxon>Enterobacteriaceae</taxon>
        <taxon>Citrobacter</taxon>
    </lineage>
</organism>
<keyword evidence="2 4" id="KW-0418">Kinase</keyword>
<dbReference type="EMBL" id="CP038469">
    <property type="protein sequence ID" value="QBX80967.1"/>
    <property type="molecule type" value="Genomic_DNA"/>
</dbReference>
<evidence type="ECO:0000313" key="4">
    <source>
        <dbReference type="EMBL" id="QBX80967.1"/>
    </source>
</evidence>
<accession>A0ABX5T3B7</accession>
<dbReference type="PANTHER" id="PTHR10584:SF157">
    <property type="entry name" value="SULFOFRUCTOSE KINASE"/>
    <property type="match status" value="1"/>
</dbReference>
<dbReference type="Pfam" id="PF00294">
    <property type="entry name" value="PfkB"/>
    <property type="match status" value="1"/>
</dbReference>
<keyword evidence="1" id="KW-0808">Transferase</keyword>
<reference evidence="4 5" key="1">
    <citation type="submission" date="2019-03" db="EMBL/GenBank/DDBJ databases">
        <title>Complete genome sequence of Citrobacter sp. SNU WT2 isolated from diseased rainbow trout.</title>
        <authorList>
            <person name="Oh W.T."/>
            <person name="Park S.C."/>
        </authorList>
    </citation>
    <scope>NUCLEOTIDE SEQUENCE [LARGE SCALE GENOMIC DNA]</scope>
    <source>
        <strain evidence="4 5">SNU WT2</strain>
    </source>
</reference>
<evidence type="ECO:0000313" key="5">
    <source>
        <dbReference type="Proteomes" id="UP000296284"/>
    </source>
</evidence>
<dbReference type="InterPro" id="IPR002173">
    <property type="entry name" value="Carboh/pur_kinase_PfkB_CS"/>
</dbReference>
<dbReference type="Gene3D" id="3.40.1190.20">
    <property type="match status" value="1"/>
</dbReference>
<name>A0ABX5T3B7_9ENTR</name>
<dbReference type="InterPro" id="IPR011611">
    <property type="entry name" value="PfkB_dom"/>
</dbReference>
<protein>
    <submittedName>
        <fullName evidence="4">Kinase</fullName>
    </submittedName>
</protein>
<feature type="domain" description="Carbohydrate kinase PfkB" evidence="3">
    <location>
        <begin position="28"/>
        <end position="299"/>
    </location>
</feature>
<dbReference type="RefSeq" id="WP_135322887.1">
    <property type="nucleotide sequence ID" value="NZ_CP038469.1"/>
</dbReference>
<dbReference type="InterPro" id="IPR029056">
    <property type="entry name" value="Ribokinase-like"/>
</dbReference>
<dbReference type="PROSITE" id="PS00584">
    <property type="entry name" value="PFKB_KINASES_2"/>
    <property type="match status" value="1"/>
</dbReference>
<evidence type="ECO:0000256" key="2">
    <source>
        <dbReference type="ARBA" id="ARBA00022777"/>
    </source>
</evidence>
<proteinExistence type="predicted"/>
<dbReference type="SUPFAM" id="SSF53613">
    <property type="entry name" value="Ribokinase-like"/>
    <property type="match status" value="1"/>
</dbReference>
<sequence length="320" mass="35797">MAILSVGFSCFDQFFFLNEWPQENTKNFSHDFIESGGGPAANAAWLLGLWGEDIYYIGHLNKDIYGQRIIDEFAQAGVNTDHIVFSDEMITPLASVLVNRLTGSRTIITRKMQTLPSLTYDQKLKLDDLAERLISTEEPVTLLIDGHEPEISEYLLKKLPNARVVMDGGSLRDSNVKLAAWTDYFVVSEHFARDYMGLASLSTETELKSTLIELNKICRGEAFITLGEKGCAFLKNGLLQIVPTWVCNAVDTTGAGDVFHGAFTYGVHYSWHIDNIILFASLTAAISIEKKGVRESMPDLAVVHNSLNHYERNLKQYFGD</sequence>
<gene>
    <name evidence="4" type="ORF">E4Z61_11590</name>
</gene>
<evidence type="ECO:0000256" key="1">
    <source>
        <dbReference type="ARBA" id="ARBA00022679"/>
    </source>
</evidence>